<dbReference type="InterPro" id="IPR002052">
    <property type="entry name" value="DNA_methylase_N6_adenine_CS"/>
</dbReference>
<organism evidence="8 9">
    <name type="scientific">Hominifimenecus microfluidus</name>
    <dbReference type="NCBI Taxonomy" id="2885348"/>
    <lineage>
        <taxon>Bacteria</taxon>
        <taxon>Bacillati</taxon>
        <taxon>Bacillota</taxon>
        <taxon>Clostridia</taxon>
        <taxon>Lachnospirales</taxon>
        <taxon>Lachnospiraceae</taxon>
        <taxon>Hominifimenecus</taxon>
    </lineage>
</organism>
<evidence type="ECO:0000313" key="9">
    <source>
        <dbReference type="Proteomes" id="UP001198182"/>
    </source>
</evidence>
<dbReference type="Gene3D" id="3.40.50.150">
    <property type="entry name" value="Vaccinia Virus protein VP39"/>
    <property type="match status" value="1"/>
</dbReference>
<dbReference type="CDD" id="cd02440">
    <property type="entry name" value="AdoMet_MTases"/>
    <property type="match status" value="1"/>
</dbReference>
<dbReference type="GO" id="GO:0008170">
    <property type="term" value="F:N-methyltransferase activity"/>
    <property type="evidence" value="ECO:0007669"/>
    <property type="project" value="InterPro"/>
</dbReference>
<dbReference type="RefSeq" id="WP_308452809.1">
    <property type="nucleotide sequence ID" value="NZ_JAJEQR010000007.1"/>
</dbReference>
<evidence type="ECO:0000259" key="6">
    <source>
        <dbReference type="Pfam" id="PF02384"/>
    </source>
</evidence>
<evidence type="ECO:0000259" key="7">
    <source>
        <dbReference type="Pfam" id="PF12950"/>
    </source>
</evidence>
<dbReference type="PROSITE" id="PS00092">
    <property type="entry name" value="N6_MTASE"/>
    <property type="match status" value="1"/>
</dbReference>
<evidence type="ECO:0000256" key="3">
    <source>
        <dbReference type="ARBA" id="ARBA00022679"/>
    </source>
</evidence>
<dbReference type="GO" id="GO:0009007">
    <property type="term" value="F:site-specific DNA-methyltransferase (adenine-specific) activity"/>
    <property type="evidence" value="ECO:0007669"/>
    <property type="project" value="UniProtKB-EC"/>
</dbReference>
<evidence type="ECO:0000256" key="5">
    <source>
        <dbReference type="ARBA" id="ARBA00047942"/>
    </source>
</evidence>
<reference evidence="8" key="1">
    <citation type="submission" date="2021-10" db="EMBL/GenBank/DDBJ databases">
        <title>Anaerobic single-cell dispensing facilitates the cultivation of human gut bacteria.</title>
        <authorList>
            <person name="Afrizal A."/>
        </authorList>
    </citation>
    <scope>NUCLEOTIDE SEQUENCE</scope>
    <source>
        <strain evidence="8">CLA-AA-H215</strain>
    </source>
</reference>
<keyword evidence="3" id="KW-0808">Transferase</keyword>
<dbReference type="GO" id="GO:0009307">
    <property type="term" value="P:DNA restriction-modification system"/>
    <property type="evidence" value="ECO:0007669"/>
    <property type="project" value="UniProtKB-KW"/>
</dbReference>
<dbReference type="AlphaFoldDB" id="A0AAE3E7T7"/>
<keyword evidence="9" id="KW-1185">Reference proteome</keyword>
<evidence type="ECO:0000256" key="2">
    <source>
        <dbReference type="ARBA" id="ARBA00022603"/>
    </source>
</evidence>
<keyword evidence="2 8" id="KW-0489">Methyltransferase</keyword>
<protein>
    <recommendedName>
        <fullName evidence="1">site-specific DNA-methyltransferase (adenine-specific)</fullName>
        <ecNumber evidence="1">2.1.1.72</ecNumber>
    </recommendedName>
</protein>
<dbReference type="SUPFAM" id="SSF53335">
    <property type="entry name" value="S-adenosyl-L-methionine-dependent methyltransferases"/>
    <property type="match status" value="1"/>
</dbReference>
<proteinExistence type="predicted"/>
<dbReference type="InterPro" id="IPR025931">
    <property type="entry name" value="TaqI_C"/>
</dbReference>
<name>A0AAE3E7T7_9FIRM</name>
<dbReference type="EC" id="2.1.1.72" evidence="1"/>
<dbReference type="GO" id="GO:0003677">
    <property type="term" value="F:DNA binding"/>
    <property type="evidence" value="ECO:0007669"/>
    <property type="project" value="InterPro"/>
</dbReference>
<sequence length="671" mass="75943">MTDLSLRELCEELSISNATGRNWIKLGKLLPSYTKGRTPYFTREYVAALKREIRSERNTALKSRRNKKFVSGNFFYRSYLSPRSCNIGAVQKLMEAIREENVLADSAAIPSLLADCALKLYADRMGTEPGISFVDYLQTCIRPVHMSDQWENFNHHLHDLIPDIAASVRFCQTHPALFKTLYTYEEREDILGLLYISCRHLGERKNTGSYYTPSVIVRKLMDSLSFAPGRKILDPCCGTGNFLLQLPDSVSFSDIYGNDIDAVSVAIARLNLALRYPEASAEEIRAHISVGDYLKETESGRRKFDHIIGNPPWGYTYSEEERMQLSRRYASASGRNVESCDLFLEQALSDLTENGCVSFVLPEAVLNVRSHTAIRKKILECGSIRSLEYLGNAFDQVQCPAVLLSVTHTGSRFSTVGMQVKDGEHSFEILTERAVSPNCFSFLITDPEYQLLEKLKTPEDKCFLADHAVFALGIVTGNNRKYLLDEPVPGSEPVLRGSDIFRFRAAPAAQYLVFDPDCFQQTAPEERYRAPEKLLYRFICEEPVFAYDNAQTLSLNSCNLLIPQLDGLEIKYILAVLNSSVTRFVYQKTFHSVKVLRSHIESLPIPQAAEEEQHRIIETAEPLILGTADDPEAQYLMLDEMIFDLFKLTEEERLLIEDTAPANPKLTFPGR</sequence>
<keyword evidence="4" id="KW-0680">Restriction system</keyword>
<feature type="domain" description="TaqI-like C-terminal specificity" evidence="7">
    <location>
        <begin position="493"/>
        <end position="605"/>
    </location>
</feature>
<comment type="caution">
    <text evidence="8">The sequence shown here is derived from an EMBL/GenBank/DDBJ whole genome shotgun (WGS) entry which is preliminary data.</text>
</comment>
<dbReference type="Pfam" id="PF12950">
    <property type="entry name" value="TaqI_C"/>
    <property type="match status" value="1"/>
</dbReference>
<accession>A0AAE3E7T7</accession>
<evidence type="ECO:0000256" key="4">
    <source>
        <dbReference type="ARBA" id="ARBA00022747"/>
    </source>
</evidence>
<dbReference type="InterPro" id="IPR050953">
    <property type="entry name" value="N4_N6_ade-DNA_methylase"/>
</dbReference>
<dbReference type="EMBL" id="JAJEQR010000007">
    <property type="protein sequence ID" value="MCC2230102.1"/>
    <property type="molecule type" value="Genomic_DNA"/>
</dbReference>
<dbReference type="InterPro" id="IPR003356">
    <property type="entry name" value="DNA_methylase_A-5"/>
</dbReference>
<evidence type="ECO:0000256" key="1">
    <source>
        <dbReference type="ARBA" id="ARBA00011900"/>
    </source>
</evidence>
<dbReference type="Proteomes" id="UP001198182">
    <property type="component" value="Unassembled WGS sequence"/>
</dbReference>
<dbReference type="PANTHER" id="PTHR33841">
    <property type="entry name" value="DNA METHYLTRANSFERASE YEEA-RELATED"/>
    <property type="match status" value="1"/>
</dbReference>
<dbReference type="InterPro" id="IPR029063">
    <property type="entry name" value="SAM-dependent_MTases_sf"/>
</dbReference>
<feature type="domain" description="DNA methylase adenine-specific" evidence="6">
    <location>
        <begin position="203"/>
        <end position="403"/>
    </location>
</feature>
<dbReference type="Pfam" id="PF02384">
    <property type="entry name" value="N6_Mtase"/>
    <property type="match status" value="1"/>
</dbReference>
<comment type="catalytic activity">
    <reaction evidence="5">
        <text>a 2'-deoxyadenosine in DNA + S-adenosyl-L-methionine = an N(6)-methyl-2'-deoxyadenosine in DNA + S-adenosyl-L-homocysteine + H(+)</text>
        <dbReference type="Rhea" id="RHEA:15197"/>
        <dbReference type="Rhea" id="RHEA-COMP:12418"/>
        <dbReference type="Rhea" id="RHEA-COMP:12419"/>
        <dbReference type="ChEBI" id="CHEBI:15378"/>
        <dbReference type="ChEBI" id="CHEBI:57856"/>
        <dbReference type="ChEBI" id="CHEBI:59789"/>
        <dbReference type="ChEBI" id="CHEBI:90615"/>
        <dbReference type="ChEBI" id="CHEBI:90616"/>
        <dbReference type="EC" id="2.1.1.72"/>
    </reaction>
</comment>
<dbReference type="PANTHER" id="PTHR33841:SF1">
    <property type="entry name" value="DNA METHYLTRANSFERASE A"/>
    <property type="match status" value="1"/>
</dbReference>
<evidence type="ECO:0000313" key="8">
    <source>
        <dbReference type="EMBL" id="MCC2230102.1"/>
    </source>
</evidence>
<gene>
    <name evidence="8" type="ORF">LKD81_03680</name>
</gene>
<dbReference type="PRINTS" id="PR00507">
    <property type="entry name" value="N12N6MTFRASE"/>
</dbReference>
<dbReference type="GO" id="GO:0032259">
    <property type="term" value="P:methylation"/>
    <property type="evidence" value="ECO:0007669"/>
    <property type="project" value="UniProtKB-KW"/>
</dbReference>